<keyword evidence="1" id="KW-0732">Signal</keyword>
<accession>A0AAF3J9Y8</accession>
<evidence type="ECO:0000313" key="3">
    <source>
        <dbReference type="WBParaSite" id="MBELARI_LOCUS5811"/>
    </source>
</evidence>
<feature type="chain" id="PRO_5042118952" evidence="1">
    <location>
        <begin position="17"/>
        <end position="237"/>
    </location>
</feature>
<organism evidence="2 3">
    <name type="scientific">Mesorhabditis belari</name>
    <dbReference type="NCBI Taxonomy" id="2138241"/>
    <lineage>
        <taxon>Eukaryota</taxon>
        <taxon>Metazoa</taxon>
        <taxon>Ecdysozoa</taxon>
        <taxon>Nematoda</taxon>
        <taxon>Chromadorea</taxon>
        <taxon>Rhabditida</taxon>
        <taxon>Rhabditina</taxon>
        <taxon>Rhabditomorpha</taxon>
        <taxon>Rhabditoidea</taxon>
        <taxon>Rhabditidae</taxon>
        <taxon>Mesorhabditinae</taxon>
        <taxon>Mesorhabditis</taxon>
    </lineage>
</organism>
<dbReference type="AlphaFoldDB" id="A0AAF3J9Y8"/>
<dbReference type="PANTHER" id="PTHR34401:SF1">
    <property type="entry name" value="DUF19 DOMAIN-CONTAINING PROTEIN"/>
    <property type="match status" value="1"/>
</dbReference>
<protein>
    <submittedName>
        <fullName evidence="3">Uncharacterized protein</fullName>
    </submittedName>
</protein>
<keyword evidence="2" id="KW-1185">Reference proteome</keyword>
<name>A0AAF3J9Y8_9BILA</name>
<feature type="signal peptide" evidence="1">
    <location>
        <begin position="1"/>
        <end position="16"/>
    </location>
</feature>
<evidence type="ECO:0000313" key="2">
    <source>
        <dbReference type="Proteomes" id="UP000887575"/>
    </source>
</evidence>
<reference evidence="3" key="1">
    <citation type="submission" date="2024-02" db="UniProtKB">
        <authorList>
            <consortium name="WormBaseParasite"/>
        </authorList>
    </citation>
    <scope>IDENTIFICATION</scope>
</reference>
<dbReference type="WBParaSite" id="MBELARI_LOCUS5811">
    <property type="protein sequence ID" value="MBELARI_LOCUS5811"/>
    <property type="gene ID" value="MBELARI_LOCUS5811"/>
</dbReference>
<dbReference type="PANTHER" id="PTHR34401">
    <property type="entry name" value="PROTEIN CBG12388-RELATED"/>
    <property type="match status" value="1"/>
</dbReference>
<evidence type="ECO:0000256" key="1">
    <source>
        <dbReference type="SAM" id="SignalP"/>
    </source>
</evidence>
<dbReference type="Proteomes" id="UP000887575">
    <property type="component" value="Unassembled WGS sequence"/>
</dbReference>
<proteinExistence type="predicted"/>
<sequence length="237" mass="26822">MRLFLLILIQVGIGFAVKFEAMVSSSALNVIHSARTKNIHIRQCNCNEMNSCFEEAKQQALECLEPCFREVRRFDLVRDPESLRQCFLTKKEFVNNLLLCFQNNIRACVEPGKESKSVPSADLTVLIDRVEEVVTQQAEVFLRTVNSPEIAKVADAAKAIGQCLKTCFIKEKNPHGFCFDRIKCMPYITDRNARRAVRQCSRAISWKKEIGEMCTCSAHAGLGTLTNYCGIFNLMGR</sequence>